<organism evidence="1 2">
    <name type="scientific">Pedococcus bigeumensis</name>
    <dbReference type="NCBI Taxonomy" id="433644"/>
    <lineage>
        <taxon>Bacteria</taxon>
        <taxon>Bacillati</taxon>
        <taxon>Actinomycetota</taxon>
        <taxon>Actinomycetes</taxon>
        <taxon>Micrococcales</taxon>
        <taxon>Intrasporangiaceae</taxon>
        <taxon>Pedococcus</taxon>
    </lineage>
</organism>
<dbReference type="Proteomes" id="UP000317722">
    <property type="component" value="Unassembled WGS sequence"/>
</dbReference>
<reference evidence="1 2" key="1">
    <citation type="journal article" date="2019" name="Environ. Microbiol.">
        <title>Species interactions and distinct microbial communities in high Arctic permafrost affected cryosols are associated with the CH4 and CO2 gas fluxes.</title>
        <authorList>
            <person name="Altshuler I."/>
            <person name="Hamel J."/>
            <person name="Turney S."/>
            <person name="Magnuson E."/>
            <person name="Levesque R."/>
            <person name="Greer C."/>
            <person name="Whyte L.G."/>
        </authorList>
    </citation>
    <scope>NUCLEOTIDE SEQUENCE [LARGE SCALE GENOMIC DNA]</scope>
    <source>
        <strain evidence="1 2">S9.3A</strain>
    </source>
</reference>
<sequence>MERLPAVAGDPHCRAGDHEQARQHFLHAAELLGNAQERATMQRRASECVAHQLGEV</sequence>
<accession>A0A502CXY4</accession>
<keyword evidence="2" id="KW-1185">Reference proteome</keyword>
<evidence type="ECO:0000313" key="1">
    <source>
        <dbReference type="EMBL" id="TPG17390.1"/>
    </source>
</evidence>
<proteinExistence type="predicted"/>
<dbReference type="EMBL" id="RCZM01000003">
    <property type="protein sequence ID" value="TPG17390.1"/>
    <property type="molecule type" value="Genomic_DNA"/>
</dbReference>
<gene>
    <name evidence="1" type="ORF">EAH86_09600</name>
</gene>
<name>A0A502CXY4_9MICO</name>
<evidence type="ECO:0000313" key="2">
    <source>
        <dbReference type="Proteomes" id="UP000317722"/>
    </source>
</evidence>
<comment type="caution">
    <text evidence="1">The sequence shown here is derived from an EMBL/GenBank/DDBJ whole genome shotgun (WGS) entry which is preliminary data.</text>
</comment>
<dbReference type="AlphaFoldDB" id="A0A502CXY4"/>
<protein>
    <submittedName>
        <fullName evidence="1">Transcriptional regulator</fullName>
    </submittedName>
</protein>